<feature type="transmembrane region" description="Helical" evidence="1">
    <location>
        <begin position="77"/>
        <end position="96"/>
    </location>
</feature>
<feature type="transmembrane region" description="Helical" evidence="1">
    <location>
        <begin position="172"/>
        <end position="192"/>
    </location>
</feature>
<keyword evidence="1" id="KW-0472">Membrane</keyword>
<feature type="transmembrane region" description="Helical" evidence="1">
    <location>
        <begin position="23"/>
        <end position="46"/>
    </location>
</feature>
<dbReference type="EMBL" id="JGZI01000007">
    <property type="protein sequence ID" value="KFI83390.1"/>
    <property type="molecule type" value="Genomic_DNA"/>
</dbReference>
<evidence type="ECO:0000256" key="1">
    <source>
        <dbReference type="SAM" id="Phobius"/>
    </source>
</evidence>
<sequence>MSFGALFDQDSLLWRSLSFAVDVLWLSVLVVVACIPLITVGAALVAGVDMARHLLRGEGHLTGRFVRTFFSQLRQSTISWLILGFSGVLLLASLYVQATPLMVAKIGLGVVWSVLMLWVWPLQAMFSNTILRTWRNALIFGIGKPGVTLIMAATDVAWGALLYISFRYMPQGLPLVMFFGPGLVLVVKVQLLQRALAPYLVH</sequence>
<dbReference type="Pfam" id="PF04854">
    <property type="entry name" value="DUF624"/>
    <property type="match status" value="1"/>
</dbReference>
<comment type="caution">
    <text evidence="2">The sequence shown here is derived from an EMBL/GenBank/DDBJ whole genome shotgun (WGS) entry which is preliminary data.</text>
</comment>
<reference evidence="2 3" key="1">
    <citation type="submission" date="2014-03" db="EMBL/GenBank/DDBJ databases">
        <title>Genomics of Bifidobacteria.</title>
        <authorList>
            <person name="Ventura M."/>
            <person name="Milani C."/>
            <person name="Lugli G.A."/>
        </authorList>
    </citation>
    <scope>NUCLEOTIDE SEQUENCE [LARGE SCALE GENOMIC DNA]</scope>
    <source>
        <strain evidence="2 3">LMG 21775</strain>
    </source>
</reference>
<feature type="transmembrane region" description="Helical" evidence="1">
    <location>
        <begin position="147"/>
        <end position="166"/>
    </location>
</feature>
<evidence type="ECO:0000313" key="2">
    <source>
        <dbReference type="EMBL" id="KFI83390.1"/>
    </source>
</evidence>
<accession>A0A087CJE0</accession>
<protein>
    <submittedName>
        <fullName evidence="2">Uncharacterized protein</fullName>
    </submittedName>
</protein>
<dbReference type="eggNOG" id="COG5578">
    <property type="taxonomic scope" value="Bacteria"/>
</dbReference>
<evidence type="ECO:0000313" key="3">
    <source>
        <dbReference type="Proteomes" id="UP000029050"/>
    </source>
</evidence>
<dbReference type="STRING" id="218140.BPSY_0484"/>
<keyword evidence="1" id="KW-0812">Transmembrane</keyword>
<dbReference type="Proteomes" id="UP000029050">
    <property type="component" value="Unassembled WGS sequence"/>
</dbReference>
<gene>
    <name evidence="2" type="ORF">BPSY_0484</name>
</gene>
<keyword evidence="3" id="KW-1185">Reference proteome</keyword>
<dbReference type="AlphaFoldDB" id="A0A087CJE0"/>
<proteinExistence type="predicted"/>
<dbReference type="InterPro" id="IPR006938">
    <property type="entry name" value="DUF624"/>
</dbReference>
<organism evidence="2 3">
    <name type="scientific">Bifidobacterium psychraerophilum</name>
    <dbReference type="NCBI Taxonomy" id="218140"/>
    <lineage>
        <taxon>Bacteria</taxon>
        <taxon>Bacillati</taxon>
        <taxon>Actinomycetota</taxon>
        <taxon>Actinomycetes</taxon>
        <taxon>Bifidobacteriales</taxon>
        <taxon>Bifidobacteriaceae</taxon>
        <taxon>Bifidobacterium</taxon>
    </lineage>
</organism>
<name>A0A087CJE0_9BIFI</name>
<keyword evidence="1" id="KW-1133">Transmembrane helix</keyword>
<feature type="transmembrane region" description="Helical" evidence="1">
    <location>
        <begin position="102"/>
        <end position="126"/>
    </location>
</feature>